<keyword evidence="1" id="KW-1133">Transmembrane helix</keyword>
<keyword evidence="1" id="KW-0812">Transmembrane</keyword>
<keyword evidence="1" id="KW-0472">Membrane</keyword>
<dbReference type="Proteomes" id="UP000183077">
    <property type="component" value="Unassembled WGS sequence"/>
</dbReference>
<dbReference type="AlphaFoldDB" id="A0A1H6UEK5"/>
<organism evidence="2 3">
    <name type="scientific">Myroides marinus</name>
    <dbReference type="NCBI Taxonomy" id="703342"/>
    <lineage>
        <taxon>Bacteria</taxon>
        <taxon>Pseudomonadati</taxon>
        <taxon>Bacteroidota</taxon>
        <taxon>Flavobacteriia</taxon>
        <taxon>Flavobacteriales</taxon>
        <taxon>Flavobacteriaceae</taxon>
        <taxon>Myroides</taxon>
    </lineage>
</organism>
<evidence type="ECO:0000256" key="1">
    <source>
        <dbReference type="SAM" id="Phobius"/>
    </source>
</evidence>
<proteinExistence type="predicted"/>
<gene>
    <name evidence="2" type="ORF">SAMN04488018_106177</name>
</gene>
<name>A0A1H6UEK5_9FLAO</name>
<feature type="transmembrane region" description="Helical" evidence="1">
    <location>
        <begin position="16"/>
        <end position="35"/>
    </location>
</feature>
<evidence type="ECO:0000313" key="2">
    <source>
        <dbReference type="EMBL" id="SEI90056.1"/>
    </source>
</evidence>
<protein>
    <submittedName>
        <fullName evidence="2">Uncharacterized protein</fullName>
    </submittedName>
</protein>
<dbReference type="RefSeq" id="WP_074745824.1">
    <property type="nucleotide sequence ID" value="NZ_FNYS01000006.1"/>
</dbReference>
<evidence type="ECO:0000313" key="3">
    <source>
        <dbReference type="Proteomes" id="UP000183077"/>
    </source>
</evidence>
<dbReference type="EMBL" id="FNYS01000006">
    <property type="protein sequence ID" value="SEI90056.1"/>
    <property type="molecule type" value="Genomic_DNA"/>
</dbReference>
<dbReference type="GeneID" id="82256971"/>
<accession>A0A1H6UEK5</accession>
<reference evidence="2 3" key="1">
    <citation type="submission" date="2016-10" db="EMBL/GenBank/DDBJ databases">
        <authorList>
            <person name="de Groot N.N."/>
        </authorList>
    </citation>
    <scope>NUCLEOTIDE SEQUENCE [LARGE SCALE GENOMIC DNA]</scope>
    <source>
        <strain evidence="2 3">DSM 23048</strain>
    </source>
</reference>
<sequence>MPQKEKVELDDGMNKIGGIMLLILFFSLIGGYFVTNSDEYISRKYKEFNEYSFEGEVYDKKEDQKGGGANVTRYLHLKTGIIHRVNISKYYDVQIGDYVYKPAKSDTVYYIVKKKDTIKAMENSYLKDYLKTMSKE</sequence>